<dbReference type="InterPro" id="IPR002559">
    <property type="entry name" value="Transposase_11"/>
</dbReference>
<name>A0A563W1D8_9CYAN</name>
<organism evidence="2 3">
    <name type="scientific">Hyella patelloides LEGE 07179</name>
    <dbReference type="NCBI Taxonomy" id="945734"/>
    <lineage>
        <taxon>Bacteria</taxon>
        <taxon>Bacillati</taxon>
        <taxon>Cyanobacteriota</taxon>
        <taxon>Cyanophyceae</taxon>
        <taxon>Pleurocapsales</taxon>
        <taxon>Hyellaceae</taxon>
        <taxon>Hyella</taxon>
    </lineage>
</organism>
<evidence type="ECO:0000259" key="1">
    <source>
        <dbReference type="Pfam" id="PF01609"/>
    </source>
</evidence>
<feature type="domain" description="Transposase IS4-like" evidence="1">
    <location>
        <begin position="21"/>
        <end position="163"/>
    </location>
</feature>
<dbReference type="GO" id="GO:0006313">
    <property type="term" value="P:DNA transposition"/>
    <property type="evidence" value="ECO:0007669"/>
    <property type="project" value="InterPro"/>
</dbReference>
<evidence type="ECO:0000313" key="3">
    <source>
        <dbReference type="Proteomes" id="UP000320055"/>
    </source>
</evidence>
<dbReference type="EMBL" id="CAACVJ010000567">
    <property type="protein sequence ID" value="VEP17447.1"/>
    <property type="molecule type" value="Genomic_DNA"/>
</dbReference>
<proteinExistence type="predicted"/>
<evidence type="ECO:0000313" key="2">
    <source>
        <dbReference type="EMBL" id="VEP17447.1"/>
    </source>
</evidence>
<dbReference type="Pfam" id="PF01609">
    <property type="entry name" value="DDE_Tnp_1"/>
    <property type="match status" value="1"/>
</dbReference>
<gene>
    <name evidence="2" type="ORF">H1P_6090001</name>
</gene>
<dbReference type="Proteomes" id="UP000320055">
    <property type="component" value="Unassembled WGS sequence"/>
</dbReference>
<keyword evidence="3" id="KW-1185">Reference proteome</keyword>
<dbReference type="GO" id="GO:0004803">
    <property type="term" value="F:transposase activity"/>
    <property type="evidence" value="ECO:0007669"/>
    <property type="project" value="InterPro"/>
</dbReference>
<sequence>MQTPHGGQLEVTSSFRGGQSVKTTEIATEVGYDGGKLVKGHKRHILVDTLGLLLVVMVTAANIAEKKGATQLLEKIKAKFPRLEKIFADGGYQGHDFHNQVQDDYNLDLEVVKRNQTKGFKVLPWRWIVERTFAWLLRYRRLTIDYEVLPETAEAFIYAAMVRIMVRRLA</sequence>
<dbReference type="PANTHER" id="PTHR30007">
    <property type="entry name" value="PHP DOMAIN PROTEIN"/>
    <property type="match status" value="1"/>
</dbReference>
<protein>
    <submittedName>
        <fullName evidence="2">Transposase</fullName>
    </submittedName>
</protein>
<dbReference type="NCBIfam" id="NF033580">
    <property type="entry name" value="transpos_IS5_3"/>
    <property type="match status" value="1"/>
</dbReference>
<dbReference type="PANTHER" id="PTHR30007:SF0">
    <property type="entry name" value="TRANSPOSASE"/>
    <property type="match status" value="1"/>
</dbReference>
<dbReference type="GO" id="GO:0003677">
    <property type="term" value="F:DNA binding"/>
    <property type="evidence" value="ECO:0007669"/>
    <property type="project" value="InterPro"/>
</dbReference>
<accession>A0A563W1D8</accession>
<dbReference type="AlphaFoldDB" id="A0A563W1D8"/>
<reference evidence="2 3" key="1">
    <citation type="submission" date="2019-01" db="EMBL/GenBank/DDBJ databases">
        <authorList>
            <person name="Brito A."/>
        </authorList>
    </citation>
    <scope>NUCLEOTIDE SEQUENCE [LARGE SCALE GENOMIC DNA]</scope>
    <source>
        <strain evidence="2">1</strain>
    </source>
</reference>